<comment type="catalytic activity">
    <reaction evidence="3">
        <text>L-methionine sulfoximine + acetyl-CoA = N-acetyl-L-methionine sulfoximine + CoA + H(+)</text>
        <dbReference type="Rhea" id="RHEA:47660"/>
        <dbReference type="ChEBI" id="CHEBI:15378"/>
        <dbReference type="ChEBI" id="CHEBI:57287"/>
        <dbReference type="ChEBI" id="CHEBI:57288"/>
        <dbReference type="ChEBI" id="CHEBI:87826"/>
        <dbReference type="ChEBI" id="CHEBI:87827"/>
    </reaction>
</comment>
<evidence type="ECO:0000259" key="5">
    <source>
        <dbReference type="PROSITE" id="PS51186"/>
    </source>
</evidence>
<evidence type="ECO:0000313" key="7">
    <source>
        <dbReference type="Proteomes" id="UP000027192"/>
    </source>
</evidence>
<feature type="domain" description="N-acetyltransferase" evidence="5">
    <location>
        <begin position="2"/>
        <end position="160"/>
    </location>
</feature>
<protein>
    <submittedName>
        <fullName evidence="6">Acetyltransferase</fullName>
    </submittedName>
</protein>
<dbReference type="CDD" id="cd04301">
    <property type="entry name" value="NAT_SF"/>
    <property type="match status" value="1"/>
</dbReference>
<dbReference type="Gene3D" id="3.40.630.30">
    <property type="match status" value="1"/>
</dbReference>
<reference evidence="6 7" key="1">
    <citation type="submission" date="2014-04" db="EMBL/GenBank/DDBJ databases">
        <title>Draft genome sequence of Photobacterium halotolerans S2753: a solonamide, ngercheumicin and holomycin producer.</title>
        <authorList>
            <person name="Machado H.R."/>
            <person name="Gram L."/>
        </authorList>
    </citation>
    <scope>NUCLEOTIDE SEQUENCE [LARGE SCALE GENOMIC DNA]</scope>
    <source>
        <strain evidence="6 7">S2753</strain>
    </source>
</reference>
<dbReference type="AlphaFoldDB" id="A0A066RL49"/>
<evidence type="ECO:0000256" key="4">
    <source>
        <dbReference type="ARBA" id="ARBA00051334"/>
    </source>
</evidence>
<name>A0A066RL49_9GAMM</name>
<dbReference type="Proteomes" id="UP000027192">
    <property type="component" value="Unassembled WGS sequence"/>
</dbReference>
<dbReference type="SUPFAM" id="SSF55729">
    <property type="entry name" value="Acyl-CoA N-acyltransferases (Nat)"/>
    <property type="match status" value="1"/>
</dbReference>
<gene>
    <name evidence="6" type="ORF">EA58_13475</name>
</gene>
<dbReference type="EMBL" id="JMIB01000026">
    <property type="protein sequence ID" value="KDM91155.1"/>
    <property type="molecule type" value="Genomic_DNA"/>
</dbReference>
<dbReference type="OrthoDB" id="5459937at2"/>
<dbReference type="RefSeq" id="WP_036753397.1">
    <property type="nucleotide sequence ID" value="NZ_JAGSGC010000009.1"/>
</dbReference>
<evidence type="ECO:0000256" key="3">
    <source>
        <dbReference type="ARBA" id="ARBA00050603"/>
    </source>
</evidence>
<keyword evidence="2" id="KW-0012">Acyltransferase</keyword>
<keyword evidence="7" id="KW-1185">Reference proteome</keyword>
<accession>A0A066RL49</accession>
<evidence type="ECO:0000256" key="1">
    <source>
        <dbReference type="ARBA" id="ARBA00022679"/>
    </source>
</evidence>
<dbReference type="STRING" id="1654360.EA58_13475"/>
<sequence>MQLVHCSFEKHGEAIQAIFNDAILNTTALYEYQPRSMAVIQAWFATKAANEFPVIGFESDTGELMGFASYGTFRAWAAFQYSVEHSVYIHPDHQGKGLGKMLMEALIQSARAQNYHVMVGGIDASNTGSIALHKKLGFEYSGTIKQAAYKFDRWLDLDFYQLTLDTPLKPVSGSLKD</sequence>
<dbReference type="GO" id="GO:0016747">
    <property type="term" value="F:acyltransferase activity, transferring groups other than amino-acyl groups"/>
    <property type="evidence" value="ECO:0007669"/>
    <property type="project" value="InterPro"/>
</dbReference>
<dbReference type="InterPro" id="IPR016181">
    <property type="entry name" value="Acyl_CoA_acyltransferase"/>
</dbReference>
<evidence type="ECO:0000256" key="2">
    <source>
        <dbReference type="ARBA" id="ARBA00023315"/>
    </source>
</evidence>
<comment type="catalytic activity">
    <reaction evidence="4">
        <text>L-methionine sulfone + acetyl-CoA = N-acetyl-L-methionine sulfone + CoA + H(+)</text>
        <dbReference type="Rhea" id="RHEA:47656"/>
        <dbReference type="ChEBI" id="CHEBI:15378"/>
        <dbReference type="ChEBI" id="CHEBI:57287"/>
        <dbReference type="ChEBI" id="CHEBI:57288"/>
        <dbReference type="ChEBI" id="CHEBI:87824"/>
        <dbReference type="ChEBI" id="CHEBI:87825"/>
    </reaction>
</comment>
<dbReference type="InterPro" id="IPR000182">
    <property type="entry name" value="GNAT_dom"/>
</dbReference>
<dbReference type="Pfam" id="PF00583">
    <property type="entry name" value="Acetyltransf_1"/>
    <property type="match status" value="1"/>
</dbReference>
<keyword evidence="1 6" id="KW-0808">Transferase</keyword>
<dbReference type="PANTHER" id="PTHR43072:SF23">
    <property type="entry name" value="UPF0039 PROTEIN C11D3.02C"/>
    <property type="match status" value="1"/>
</dbReference>
<dbReference type="PROSITE" id="PS51186">
    <property type="entry name" value="GNAT"/>
    <property type="match status" value="1"/>
</dbReference>
<comment type="caution">
    <text evidence="6">The sequence shown here is derived from an EMBL/GenBank/DDBJ whole genome shotgun (WGS) entry which is preliminary data.</text>
</comment>
<proteinExistence type="predicted"/>
<dbReference type="PANTHER" id="PTHR43072">
    <property type="entry name" value="N-ACETYLTRANSFERASE"/>
    <property type="match status" value="1"/>
</dbReference>
<dbReference type="FunFam" id="3.40.630.30:FF:000026">
    <property type="entry name" value="Phosphinothricin acetyltransferase"/>
    <property type="match status" value="1"/>
</dbReference>
<organism evidence="6 7">
    <name type="scientific">Photobacterium galatheae</name>
    <dbReference type="NCBI Taxonomy" id="1654360"/>
    <lineage>
        <taxon>Bacteria</taxon>
        <taxon>Pseudomonadati</taxon>
        <taxon>Pseudomonadota</taxon>
        <taxon>Gammaproteobacteria</taxon>
        <taxon>Vibrionales</taxon>
        <taxon>Vibrionaceae</taxon>
        <taxon>Photobacterium</taxon>
    </lineage>
</organism>
<evidence type="ECO:0000313" key="6">
    <source>
        <dbReference type="EMBL" id="KDM91155.1"/>
    </source>
</evidence>